<sequence length="57" mass="6499">TIYTTTPTHIQLPSTTTSNNDINIRCNQTCHLPTTTSVITVSWKRTLTCHFQQLPLR</sequence>
<protein>
    <submittedName>
        <fullName evidence="1">Uncharacterized protein</fullName>
    </submittedName>
</protein>
<accession>V3ZEF0</accession>
<dbReference type="KEGG" id="lgi:LOTGIDRAFT_125184"/>
<dbReference type="GeneID" id="20232458"/>
<organism evidence="1 2">
    <name type="scientific">Lottia gigantea</name>
    <name type="common">Giant owl limpet</name>
    <dbReference type="NCBI Taxonomy" id="225164"/>
    <lineage>
        <taxon>Eukaryota</taxon>
        <taxon>Metazoa</taxon>
        <taxon>Spiralia</taxon>
        <taxon>Lophotrochozoa</taxon>
        <taxon>Mollusca</taxon>
        <taxon>Gastropoda</taxon>
        <taxon>Patellogastropoda</taxon>
        <taxon>Lottioidea</taxon>
        <taxon>Lottiidae</taxon>
        <taxon>Lottia</taxon>
    </lineage>
</organism>
<evidence type="ECO:0000313" key="2">
    <source>
        <dbReference type="Proteomes" id="UP000030746"/>
    </source>
</evidence>
<reference evidence="1 2" key="1">
    <citation type="journal article" date="2013" name="Nature">
        <title>Insights into bilaterian evolution from three spiralian genomes.</title>
        <authorList>
            <person name="Simakov O."/>
            <person name="Marletaz F."/>
            <person name="Cho S.J."/>
            <person name="Edsinger-Gonzales E."/>
            <person name="Havlak P."/>
            <person name="Hellsten U."/>
            <person name="Kuo D.H."/>
            <person name="Larsson T."/>
            <person name="Lv J."/>
            <person name="Arendt D."/>
            <person name="Savage R."/>
            <person name="Osoegawa K."/>
            <person name="de Jong P."/>
            <person name="Grimwood J."/>
            <person name="Chapman J.A."/>
            <person name="Shapiro H."/>
            <person name="Aerts A."/>
            <person name="Otillar R.P."/>
            <person name="Terry A.Y."/>
            <person name="Boore J.L."/>
            <person name="Grigoriev I.V."/>
            <person name="Lindberg D.R."/>
            <person name="Seaver E.C."/>
            <person name="Weisblat D.A."/>
            <person name="Putnam N.H."/>
            <person name="Rokhsar D.S."/>
        </authorList>
    </citation>
    <scope>NUCLEOTIDE SEQUENCE [LARGE SCALE GENOMIC DNA]</scope>
</reference>
<gene>
    <name evidence="1" type="ORF">LOTGIDRAFT_125184</name>
</gene>
<feature type="non-terminal residue" evidence="1">
    <location>
        <position position="1"/>
    </location>
</feature>
<proteinExistence type="predicted"/>
<dbReference type="EMBL" id="KB202591">
    <property type="protein sequence ID" value="ESO89513.1"/>
    <property type="molecule type" value="Genomic_DNA"/>
</dbReference>
<dbReference type="HOGENOM" id="CLU_3002463_0_0_1"/>
<dbReference type="Proteomes" id="UP000030746">
    <property type="component" value="Unassembled WGS sequence"/>
</dbReference>
<keyword evidence="2" id="KW-1185">Reference proteome</keyword>
<dbReference type="CTD" id="20232458"/>
<dbReference type="AlphaFoldDB" id="V3ZEF0"/>
<dbReference type="RefSeq" id="XP_009059871.1">
    <property type="nucleotide sequence ID" value="XM_009061623.1"/>
</dbReference>
<evidence type="ECO:0000313" key="1">
    <source>
        <dbReference type="EMBL" id="ESO89513.1"/>
    </source>
</evidence>
<name>V3ZEF0_LOTGI</name>